<dbReference type="InterPro" id="IPR004089">
    <property type="entry name" value="MCPsignal_dom"/>
</dbReference>
<dbReference type="Pfam" id="PF00015">
    <property type="entry name" value="MCPsignal"/>
    <property type="match status" value="1"/>
</dbReference>
<evidence type="ECO:0000259" key="8">
    <source>
        <dbReference type="PROSITE" id="PS50885"/>
    </source>
</evidence>
<dbReference type="SMART" id="SM00304">
    <property type="entry name" value="HAMP"/>
    <property type="match status" value="2"/>
</dbReference>
<feature type="compositionally biased region" description="Basic and acidic residues" evidence="5">
    <location>
        <begin position="367"/>
        <end position="378"/>
    </location>
</feature>
<dbReference type="SUPFAM" id="SSF158472">
    <property type="entry name" value="HAMP domain-like"/>
    <property type="match status" value="1"/>
</dbReference>
<evidence type="ECO:0000256" key="1">
    <source>
        <dbReference type="ARBA" id="ARBA00023224"/>
    </source>
</evidence>
<feature type="region of interest" description="Disordered" evidence="5">
    <location>
        <begin position="711"/>
        <end position="767"/>
    </location>
</feature>
<dbReference type="Gene3D" id="6.10.250.1910">
    <property type="match status" value="1"/>
</dbReference>
<dbReference type="PROSITE" id="PS50885">
    <property type="entry name" value="HAMP"/>
    <property type="match status" value="2"/>
</dbReference>
<evidence type="ECO:0000259" key="7">
    <source>
        <dbReference type="PROSITE" id="PS50111"/>
    </source>
</evidence>
<sequence>MSSETSSLLPEFIGDSYALRLGLALALAVIVVIAVGAVVSVQASDELESDVASDLRATSATQADQIDAWLESARQSVRMTSALPVFESGSTSEIQAQLNTLQDNDRLPADVVAVHYVDTTTMEIEASSNEDFVGVDASEQGAPFATDPPSFEGPDDTHVTDPFQVSIVDHPIIAVLSPVEGDSDHAIVFMTDLKERTEAFSDQRDGSYTAVVNDDGQYIAHPNSSKINTAHDGSMTMPASGESGFVAMGDTLMGMTTLETADWTVMVHSDRSEAYALSSQINSDLIGIVLFAVINLGLVGVTIGSGTIVSLRRLSNRAEEMGAGDLDVDLTTARTDEIGSLYQSLDDMRTNLRETISDAEEARREAEQAKSDAQQAREDAEEEQAEMEALTGHLELKATEYSDALSSAADGDLTVRVDTESMNDAMSEVGEEINAMLADLSTTIAEMKSFASNVLQASDDVGTNAQRVDRASQQVSESIQEIFDGTNEQSERLQNAASEMENLSAASEEMAASAQQVADTSQSAAEVGEDGRSAAQEAIEEMNSIEAETEETVAEINALDEDLDEIGEIVSVITQIVEQTNMLALNASIEAAHADAEGAGFAVVADEIKGLAEETKEAAGDIEERIERIQSQAGDTVETMESTSQRITDGVETVEEAVNALETIVEYTEEVDAGIQEIDRATEEQAETATELLEMIDKLTEISQETATEADTVAGAAEDQAHSIGEVSDSATELRQRADELEQALDRFSVQSAESPGQQTTAATDDD</sequence>
<keyword evidence="6" id="KW-0472">Membrane</keyword>
<dbReference type="Pfam" id="PF00672">
    <property type="entry name" value="HAMP"/>
    <property type="match status" value="1"/>
</dbReference>
<dbReference type="InterPro" id="IPR003660">
    <property type="entry name" value="HAMP_dom"/>
</dbReference>
<protein>
    <submittedName>
        <fullName evidence="9">Methyl-accepting chemotaxis protein</fullName>
    </submittedName>
</protein>
<feature type="region of interest" description="Disordered" evidence="5">
    <location>
        <begin position="367"/>
        <end position="387"/>
    </location>
</feature>
<evidence type="ECO:0000313" key="9">
    <source>
        <dbReference type="EMBL" id="QCD64217.1"/>
    </source>
</evidence>
<feature type="compositionally biased region" description="Polar residues" evidence="5">
    <location>
        <begin position="749"/>
        <end position="767"/>
    </location>
</feature>
<feature type="domain" description="HAMP" evidence="8">
    <location>
        <begin position="311"/>
        <end position="357"/>
    </location>
</feature>
<dbReference type="CDD" id="cd11386">
    <property type="entry name" value="MCP_signal"/>
    <property type="match status" value="1"/>
</dbReference>
<dbReference type="EMBL" id="CP039375">
    <property type="protein sequence ID" value="QCD64217.1"/>
    <property type="molecule type" value="Genomic_DNA"/>
</dbReference>
<feature type="domain" description="Methyl-accepting transducer" evidence="7">
    <location>
        <begin position="464"/>
        <end position="700"/>
    </location>
</feature>
<reference evidence="9 10" key="1">
    <citation type="submission" date="2019-04" db="EMBL/GenBank/DDBJ databases">
        <title>Complete genome sequence of Arthrobacter sp. ZXY-2 associated with effective atrazine degradation and salt adaptation.</title>
        <authorList>
            <person name="Zhao X."/>
        </authorList>
    </citation>
    <scope>NUCLEOTIDE SEQUENCE [LARGE SCALE GENOMIC DNA]</scope>
    <source>
        <strain evidence="10">ZP60</strain>
    </source>
</reference>
<feature type="transmembrane region" description="Helical" evidence="6">
    <location>
        <begin position="21"/>
        <end position="41"/>
    </location>
</feature>
<evidence type="ECO:0000256" key="2">
    <source>
        <dbReference type="ARBA" id="ARBA00029447"/>
    </source>
</evidence>
<dbReference type="KEGG" id="halz:E5139_00695"/>
<dbReference type="SMART" id="SM00283">
    <property type="entry name" value="MA"/>
    <property type="match status" value="1"/>
</dbReference>
<keyword evidence="6" id="KW-1133">Transmembrane helix</keyword>
<dbReference type="PROSITE" id="PS50111">
    <property type="entry name" value="CHEMOTAXIS_TRANSDUC_2"/>
    <property type="match status" value="1"/>
</dbReference>
<evidence type="ECO:0000256" key="5">
    <source>
        <dbReference type="SAM" id="MobiDB-lite"/>
    </source>
</evidence>
<dbReference type="CDD" id="cd06225">
    <property type="entry name" value="HAMP"/>
    <property type="match status" value="1"/>
</dbReference>
<dbReference type="AlphaFoldDB" id="A0A4D6K809"/>
<feature type="transmembrane region" description="Helical" evidence="6">
    <location>
        <begin position="285"/>
        <end position="311"/>
    </location>
</feature>
<dbReference type="RefSeq" id="WP_015763629.1">
    <property type="nucleotide sequence ID" value="NZ_CP039375.1"/>
</dbReference>
<dbReference type="GO" id="GO:0004888">
    <property type="term" value="F:transmembrane signaling receptor activity"/>
    <property type="evidence" value="ECO:0007669"/>
    <property type="project" value="InterPro"/>
</dbReference>
<comment type="similarity">
    <text evidence="2">Belongs to the methyl-accepting chemotaxis (MCP) protein family.</text>
</comment>
<dbReference type="Gene3D" id="1.10.287.950">
    <property type="entry name" value="Methyl-accepting chemotaxis protein"/>
    <property type="match status" value="1"/>
</dbReference>
<dbReference type="PANTHER" id="PTHR32089:SF112">
    <property type="entry name" value="LYSOZYME-LIKE PROTEIN-RELATED"/>
    <property type="match status" value="1"/>
</dbReference>
<dbReference type="GeneID" id="42177410"/>
<dbReference type="Proteomes" id="UP000297053">
    <property type="component" value="Chromosome"/>
</dbReference>
<dbReference type="GO" id="GO:0016020">
    <property type="term" value="C:membrane"/>
    <property type="evidence" value="ECO:0007669"/>
    <property type="project" value="InterPro"/>
</dbReference>
<keyword evidence="4" id="KW-0175">Coiled coil</keyword>
<gene>
    <name evidence="9" type="ORF">E5139_00695</name>
</gene>
<feature type="domain" description="HAMP" evidence="8">
    <location>
        <begin position="402"/>
        <end position="445"/>
    </location>
</feature>
<evidence type="ECO:0000256" key="4">
    <source>
        <dbReference type="SAM" id="Coils"/>
    </source>
</evidence>
<evidence type="ECO:0000256" key="6">
    <source>
        <dbReference type="SAM" id="Phobius"/>
    </source>
</evidence>
<dbReference type="Gene3D" id="3.30.450.20">
    <property type="entry name" value="PAS domain"/>
    <property type="match status" value="1"/>
</dbReference>
<organism evidence="9 10">
    <name type="scientific">Halomicrobium mukohataei</name>
    <dbReference type="NCBI Taxonomy" id="57705"/>
    <lineage>
        <taxon>Archaea</taxon>
        <taxon>Methanobacteriati</taxon>
        <taxon>Methanobacteriota</taxon>
        <taxon>Stenosarchaea group</taxon>
        <taxon>Halobacteria</taxon>
        <taxon>Halobacteriales</taxon>
        <taxon>Haloarculaceae</taxon>
        <taxon>Halomicrobium</taxon>
    </lineage>
</organism>
<feature type="coiled-coil region" evidence="4">
    <location>
        <begin position="483"/>
        <end position="562"/>
    </location>
</feature>
<dbReference type="PRINTS" id="PR00260">
    <property type="entry name" value="CHEMTRNSDUCR"/>
</dbReference>
<keyword evidence="1 3" id="KW-0807">Transducer</keyword>
<dbReference type="SUPFAM" id="SSF58104">
    <property type="entry name" value="Methyl-accepting chemotaxis protein (MCP) signaling domain"/>
    <property type="match status" value="1"/>
</dbReference>
<proteinExistence type="inferred from homology"/>
<dbReference type="GO" id="GO:0006935">
    <property type="term" value="P:chemotaxis"/>
    <property type="evidence" value="ECO:0007669"/>
    <property type="project" value="InterPro"/>
</dbReference>
<dbReference type="GO" id="GO:0007165">
    <property type="term" value="P:signal transduction"/>
    <property type="evidence" value="ECO:0007669"/>
    <property type="project" value="UniProtKB-KW"/>
</dbReference>
<accession>A0A4D6K809</accession>
<name>A0A4D6K809_9EURY</name>
<reference evidence="9 10" key="2">
    <citation type="submission" date="2019-04" db="EMBL/GenBank/DDBJ databases">
        <authorList>
            <person name="Yang S."/>
            <person name="Wei W."/>
        </authorList>
    </citation>
    <scope>NUCLEOTIDE SEQUENCE [LARGE SCALE GENOMIC DNA]</scope>
    <source>
        <strain evidence="10">ZP60</strain>
    </source>
</reference>
<dbReference type="PANTHER" id="PTHR32089">
    <property type="entry name" value="METHYL-ACCEPTING CHEMOTAXIS PROTEIN MCPB"/>
    <property type="match status" value="1"/>
</dbReference>
<evidence type="ECO:0000313" key="10">
    <source>
        <dbReference type="Proteomes" id="UP000297053"/>
    </source>
</evidence>
<dbReference type="InterPro" id="IPR004090">
    <property type="entry name" value="Chemotax_Me-accpt_rcpt"/>
</dbReference>
<dbReference type="OMA" id="VEQTNML"/>
<keyword evidence="6" id="KW-0812">Transmembrane</keyword>
<evidence type="ECO:0000256" key="3">
    <source>
        <dbReference type="PROSITE-ProRule" id="PRU00284"/>
    </source>
</evidence>